<keyword evidence="4" id="KW-0808">Transferase</keyword>
<dbReference type="InterPro" id="IPR049704">
    <property type="entry name" value="Aminotrans_3_PPA_site"/>
</dbReference>
<dbReference type="EMBL" id="KN817566">
    <property type="protein sequence ID" value="KJA20524.1"/>
    <property type="molecule type" value="Genomic_DNA"/>
</dbReference>
<evidence type="ECO:0000313" key="7">
    <source>
        <dbReference type="EMBL" id="KJA20524.1"/>
    </source>
</evidence>
<dbReference type="GO" id="GO:0042802">
    <property type="term" value="F:identical protein binding"/>
    <property type="evidence" value="ECO:0007669"/>
    <property type="project" value="TreeGrafter"/>
</dbReference>
<keyword evidence="8" id="KW-1185">Reference proteome</keyword>
<reference evidence="8" key="1">
    <citation type="submission" date="2014-04" db="EMBL/GenBank/DDBJ databases">
        <title>Evolutionary Origins and Diversification of the Mycorrhizal Mutualists.</title>
        <authorList>
            <consortium name="DOE Joint Genome Institute"/>
            <consortium name="Mycorrhizal Genomics Consortium"/>
            <person name="Kohler A."/>
            <person name="Kuo A."/>
            <person name="Nagy L.G."/>
            <person name="Floudas D."/>
            <person name="Copeland A."/>
            <person name="Barry K.W."/>
            <person name="Cichocki N."/>
            <person name="Veneault-Fourrey C."/>
            <person name="LaButti K."/>
            <person name="Lindquist E.A."/>
            <person name="Lipzen A."/>
            <person name="Lundell T."/>
            <person name="Morin E."/>
            <person name="Murat C."/>
            <person name="Riley R."/>
            <person name="Ohm R."/>
            <person name="Sun H."/>
            <person name="Tunlid A."/>
            <person name="Henrissat B."/>
            <person name="Grigoriev I.V."/>
            <person name="Hibbett D.S."/>
            <person name="Martin F."/>
        </authorList>
    </citation>
    <scope>NUCLEOTIDE SEQUENCE [LARGE SCALE GENOMIC DNA]</scope>
    <source>
        <strain evidence="8">FD-334 SS-4</strain>
    </source>
</reference>
<evidence type="ECO:0000256" key="1">
    <source>
        <dbReference type="ARBA" id="ARBA00001933"/>
    </source>
</evidence>
<evidence type="ECO:0000256" key="3">
    <source>
        <dbReference type="ARBA" id="ARBA00022576"/>
    </source>
</evidence>
<protein>
    <recommendedName>
        <fullName evidence="9">Acetylornithine aminotransferase</fullName>
    </recommendedName>
</protein>
<evidence type="ECO:0000313" key="8">
    <source>
        <dbReference type="Proteomes" id="UP000054270"/>
    </source>
</evidence>
<evidence type="ECO:0000256" key="5">
    <source>
        <dbReference type="ARBA" id="ARBA00022898"/>
    </source>
</evidence>
<dbReference type="InterPro" id="IPR005814">
    <property type="entry name" value="Aminotrans_3"/>
</dbReference>
<evidence type="ECO:0008006" key="9">
    <source>
        <dbReference type="Google" id="ProtNLM"/>
    </source>
</evidence>
<dbReference type="OMA" id="GAIETMK"/>
<accession>A0A0D2NNY9</accession>
<comment type="similarity">
    <text evidence="2 6">Belongs to the class-III pyridoxal-phosphate-dependent aminotransferase family.</text>
</comment>
<sequence length="501" mass="53980">MLRARLASASRLNSKATLNLLPTHCGRKTVGKLSSRGLSTNSNPPEDLHDFGVRHVTKGLGRITEGIMVKGEGSYVIYDDGRRILDFTCGIGVTGLGHAHPVVSKAAADQCMQLVHSQCSIALHEPYLRLIERLLPVMPDPSLDSFFFWNSGSEAVEAAIKMARWFTKRQNIICMQGAYHGRTFGAMAVTKSKTIYSAGVHPLMPGVYSIPYPYWHQSNLPITTPSSVLSSHSLYQLELLLAQQTAPADTAAIIIEPVLGEGGYVPAPPEFLRGLREICDKHGIMLIVDEVQSGFGRAGAWFAIQESGVRPDILVMAKGLGNGFPISGVVSRRELTDTLKPGAMGGTYAGNAVACAAAVAVNKVMVEENTLANVQLRSNELFSALNALKYDPSLSPHILDIRGRGLMVGVEFASPKSSAHHFSAHSAAGLPPASATHTNVDHPENMASRVARKCIEKGMLILTTSVYEVVRFIPPLNVSKEDMKAGCAIFAESMREVVKEG</sequence>
<dbReference type="PANTHER" id="PTHR11986">
    <property type="entry name" value="AMINOTRANSFERASE CLASS III"/>
    <property type="match status" value="1"/>
</dbReference>
<dbReference type="Proteomes" id="UP000054270">
    <property type="component" value="Unassembled WGS sequence"/>
</dbReference>
<dbReference type="InterPro" id="IPR015424">
    <property type="entry name" value="PyrdxlP-dep_Trfase"/>
</dbReference>
<dbReference type="Pfam" id="PF00202">
    <property type="entry name" value="Aminotran_3"/>
    <property type="match status" value="1"/>
</dbReference>
<dbReference type="CDD" id="cd00610">
    <property type="entry name" value="OAT_like"/>
    <property type="match status" value="1"/>
</dbReference>
<dbReference type="FunFam" id="3.40.640.10:FF:000013">
    <property type="entry name" value="4-aminobutyrate aminotransferase"/>
    <property type="match status" value="1"/>
</dbReference>
<dbReference type="SUPFAM" id="SSF53383">
    <property type="entry name" value="PLP-dependent transferases"/>
    <property type="match status" value="1"/>
</dbReference>
<dbReference type="Gene3D" id="3.90.1150.10">
    <property type="entry name" value="Aspartate Aminotransferase, domain 1"/>
    <property type="match status" value="1"/>
</dbReference>
<dbReference type="InterPro" id="IPR015422">
    <property type="entry name" value="PyrdxlP-dep_Trfase_small"/>
</dbReference>
<dbReference type="PANTHER" id="PTHR11986:SF79">
    <property type="entry name" value="ACETYLORNITHINE AMINOTRANSFERASE, MITOCHONDRIAL"/>
    <property type="match status" value="1"/>
</dbReference>
<keyword evidence="5 6" id="KW-0663">Pyridoxal phosphate</keyword>
<organism evidence="7 8">
    <name type="scientific">Hypholoma sublateritium (strain FD-334 SS-4)</name>
    <dbReference type="NCBI Taxonomy" id="945553"/>
    <lineage>
        <taxon>Eukaryota</taxon>
        <taxon>Fungi</taxon>
        <taxon>Dikarya</taxon>
        <taxon>Basidiomycota</taxon>
        <taxon>Agaricomycotina</taxon>
        <taxon>Agaricomycetes</taxon>
        <taxon>Agaricomycetidae</taxon>
        <taxon>Agaricales</taxon>
        <taxon>Agaricineae</taxon>
        <taxon>Strophariaceae</taxon>
        <taxon>Hypholoma</taxon>
    </lineage>
</organism>
<keyword evidence="3" id="KW-0032">Aminotransferase</keyword>
<dbReference type="GO" id="GO:0008483">
    <property type="term" value="F:transaminase activity"/>
    <property type="evidence" value="ECO:0007669"/>
    <property type="project" value="UniProtKB-KW"/>
</dbReference>
<evidence type="ECO:0000256" key="2">
    <source>
        <dbReference type="ARBA" id="ARBA00008954"/>
    </source>
</evidence>
<name>A0A0D2NNY9_HYPSF</name>
<dbReference type="InterPro" id="IPR015421">
    <property type="entry name" value="PyrdxlP-dep_Trfase_major"/>
</dbReference>
<dbReference type="InterPro" id="IPR050103">
    <property type="entry name" value="Class-III_PLP-dep_AT"/>
</dbReference>
<evidence type="ECO:0000256" key="4">
    <source>
        <dbReference type="ARBA" id="ARBA00022679"/>
    </source>
</evidence>
<evidence type="ECO:0000256" key="6">
    <source>
        <dbReference type="RuleBase" id="RU003560"/>
    </source>
</evidence>
<dbReference type="GO" id="GO:0030170">
    <property type="term" value="F:pyridoxal phosphate binding"/>
    <property type="evidence" value="ECO:0007669"/>
    <property type="project" value="InterPro"/>
</dbReference>
<dbReference type="STRING" id="945553.A0A0D2NNY9"/>
<gene>
    <name evidence="7" type="ORF">HYPSUDRAFT_203670</name>
</gene>
<dbReference type="OrthoDB" id="10260828at2759"/>
<dbReference type="AlphaFoldDB" id="A0A0D2NNY9"/>
<proteinExistence type="inferred from homology"/>
<dbReference type="PROSITE" id="PS00600">
    <property type="entry name" value="AA_TRANSFER_CLASS_3"/>
    <property type="match status" value="1"/>
</dbReference>
<dbReference type="Gene3D" id="3.40.640.10">
    <property type="entry name" value="Type I PLP-dependent aspartate aminotransferase-like (Major domain)"/>
    <property type="match status" value="1"/>
</dbReference>
<comment type="cofactor">
    <cofactor evidence="1">
        <name>pyridoxal 5'-phosphate</name>
        <dbReference type="ChEBI" id="CHEBI:597326"/>
    </cofactor>
</comment>